<protein>
    <submittedName>
        <fullName evidence="2">Uncharacterized protein</fullName>
    </submittedName>
</protein>
<reference evidence="2 3" key="1">
    <citation type="submission" date="2019-09" db="EMBL/GenBank/DDBJ databases">
        <authorList>
            <person name="Kevbrin V."/>
            <person name="Grouzdev D.S."/>
        </authorList>
    </citation>
    <scope>NUCLEOTIDE SEQUENCE [LARGE SCALE GENOMIC DNA]</scope>
    <source>
        <strain evidence="2 3">G-192</strain>
    </source>
</reference>
<comment type="caution">
    <text evidence="2">The sequence shown here is derived from an EMBL/GenBank/DDBJ whole genome shotgun (WGS) entry which is preliminary data.</text>
</comment>
<gene>
    <name evidence="2" type="ORF">F1654_13750</name>
</gene>
<dbReference type="EMBL" id="VWOJ01000006">
    <property type="protein sequence ID" value="KAA5800899.1"/>
    <property type="molecule type" value="Genomic_DNA"/>
</dbReference>
<proteinExistence type="predicted"/>
<name>A0A5M6Z8F7_9PROT</name>
<keyword evidence="1" id="KW-0732">Signal</keyword>
<dbReference type="Proteomes" id="UP000325122">
    <property type="component" value="Unassembled WGS sequence"/>
</dbReference>
<evidence type="ECO:0000313" key="2">
    <source>
        <dbReference type="EMBL" id="KAA5800899.1"/>
    </source>
</evidence>
<dbReference type="RefSeq" id="WP_150024139.1">
    <property type="nucleotide sequence ID" value="NZ_VWOJ01000006.1"/>
</dbReference>
<feature type="chain" id="PRO_5024329557" evidence="1">
    <location>
        <begin position="20"/>
        <end position="64"/>
    </location>
</feature>
<keyword evidence="3" id="KW-1185">Reference proteome</keyword>
<accession>A0A5M6Z8F7</accession>
<sequence>MRLFLGLLASGLLAVSAWHYGPEEALTAAMTAVTPCTDTLQDVHQAIAVLINSFDGPGEIAPGS</sequence>
<evidence type="ECO:0000313" key="3">
    <source>
        <dbReference type="Proteomes" id="UP000325122"/>
    </source>
</evidence>
<evidence type="ECO:0000256" key="1">
    <source>
        <dbReference type="SAM" id="SignalP"/>
    </source>
</evidence>
<organism evidence="2 3">
    <name type="scientific">Alkalicaulis satelles</name>
    <dbReference type="NCBI Taxonomy" id="2609175"/>
    <lineage>
        <taxon>Bacteria</taxon>
        <taxon>Pseudomonadati</taxon>
        <taxon>Pseudomonadota</taxon>
        <taxon>Alphaproteobacteria</taxon>
        <taxon>Maricaulales</taxon>
        <taxon>Maricaulaceae</taxon>
        <taxon>Alkalicaulis</taxon>
    </lineage>
</organism>
<feature type="signal peptide" evidence="1">
    <location>
        <begin position="1"/>
        <end position="19"/>
    </location>
</feature>
<dbReference type="AlphaFoldDB" id="A0A5M6Z8F7"/>